<protein>
    <submittedName>
        <fullName evidence="2">Uncharacterized protein</fullName>
    </submittedName>
</protein>
<feature type="compositionally biased region" description="Basic and acidic residues" evidence="1">
    <location>
        <begin position="37"/>
        <end position="56"/>
    </location>
</feature>
<evidence type="ECO:0000256" key="1">
    <source>
        <dbReference type="SAM" id="MobiDB-lite"/>
    </source>
</evidence>
<evidence type="ECO:0000313" key="2">
    <source>
        <dbReference type="EMBL" id="KAJ8395419.1"/>
    </source>
</evidence>
<sequence length="156" mass="17113">MLMGASEATANIWGSPPRQVKRVAASRPGPALGEGDGEPRALRQARESKRAPEGAHHSRQPNRPRANDCFHTENHAALCRRASTTSEGDFAHHQSPISLRIASHLGQGCRRRNRKRNIEEDARNAPTQGCAGLDVVMKFLLGLRESILQHVPQLPP</sequence>
<dbReference type="Proteomes" id="UP001221898">
    <property type="component" value="Unassembled WGS sequence"/>
</dbReference>
<feature type="region of interest" description="Disordered" evidence="1">
    <location>
        <begin position="1"/>
        <end position="69"/>
    </location>
</feature>
<comment type="caution">
    <text evidence="2">The sequence shown here is derived from an EMBL/GenBank/DDBJ whole genome shotgun (WGS) entry which is preliminary data.</text>
</comment>
<evidence type="ECO:0000313" key="3">
    <source>
        <dbReference type="Proteomes" id="UP001221898"/>
    </source>
</evidence>
<name>A0AAD7S3S4_9TELE</name>
<dbReference type="EMBL" id="JAINUG010000116">
    <property type="protein sequence ID" value="KAJ8395419.1"/>
    <property type="molecule type" value="Genomic_DNA"/>
</dbReference>
<proteinExistence type="predicted"/>
<organism evidence="2 3">
    <name type="scientific">Aldrovandia affinis</name>
    <dbReference type="NCBI Taxonomy" id="143900"/>
    <lineage>
        <taxon>Eukaryota</taxon>
        <taxon>Metazoa</taxon>
        <taxon>Chordata</taxon>
        <taxon>Craniata</taxon>
        <taxon>Vertebrata</taxon>
        <taxon>Euteleostomi</taxon>
        <taxon>Actinopterygii</taxon>
        <taxon>Neopterygii</taxon>
        <taxon>Teleostei</taxon>
        <taxon>Notacanthiformes</taxon>
        <taxon>Halosauridae</taxon>
        <taxon>Aldrovandia</taxon>
    </lineage>
</organism>
<accession>A0AAD7S3S4</accession>
<keyword evidence="3" id="KW-1185">Reference proteome</keyword>
<gene>
    <name evidence="2" type="ORF">AAFF_G00031530</name>
</gene>
<dbReference type="AlphaFoldDB" id="A0AAD7S3S4"/>
<reference evidence="2" key="1">
    <citation type="journal article" date="2023" name="Science">
        <title>Genome structures resolve the early diversification of teleost fishes.</title>
        <authorList>
            <person name="Parey E."/>
            <person name="Louis A."/>
            <person name="Montfort J."/>
            <person name="Bouchez O."/>
            <person name="Roques C."/>
            <person name="Iampietro C."/>
            <person name="Lluch J."/>
            <person name="Castinel A."/>
            <person name="Donnadieu C."/>
            <person name="Desvignes T."/>
            <person name="Floi Bucao C."/>
            <person name="Jouanno E."/>
            <person name="Wen M."/>
            <person name="Mejri S."/>
            <person name="Dirks R."/>
            <person name="Jansen H."/>
            <person name="Henkel C."/>
            <person name="Chen W.J."/>
            <person name="Zahm M."/>
            <person name="Cabau C."/>
            <person name="Klopp C."/>
            <person name="Thompson A.W."/>
            <person name="Robinson-Rechavi M."/>
            <person name="Braasch I."/>
            <person name="Lecointre G."/>
            <person name="Bobe J."/>
            <person name="Postlethwait J.H."/>
            <person name="Berthelot C."/>
            <person name="Roest Crollius H."/>
            <person name="Guiguen Y."/>
        </authorList>
    </citation>
    <scope>NUCLEOTIDE SEQUENCE</scope>
    <source>
        <strain evidence="2">NC1722</strain>
    </source>
</reference>